<name>A0A545U0S7_9PROT</name>
<dbReference type="OrthoDB" id="7206880at2"/>
<evidence type="ECO:0000313" key="2">
    <source>
        <dbReference type="Proteomes" id="UP000315252"/>
    </source>
</evidence>
<dbReference type="AlphaFoldDB" id="A0A545U0S7"/>
<protein>
    <submittedName>
        <fullName evidence="1">Uncharacterized protein</fullName>
    </submittedName>
</protein>
<sequence length="173" mass="19403">MVEKSVPLSVRMSANDMAMLSSLNLPGAVTPSEKLRKLVRDAYRRETAKQQFDTALELSEEQINPTAHNVRVAEAKHHIHSEFLLQVLNWLPDVIALTTTRSGEKELKSEQLVALEQELSDRVFALIIAVLNMSITADQQSYEQKILLQRMPAVLEVSRLLDKVVTISNGGRT</sequence>
<dbReference type="RefSeq" id="WP_142893973.1">
    <property type="nucleotide sequence ID" value="NZ_ML660052.1"/>
</dbReference>
<gene>
    <name evidence="1" type="ORF">FKG95_00240</name>
</gene>
<proteinExistence type="predicted"/>
<reference evidence="1 2" key="1">
    <citation type="submission" date="2019-06" db="EMBL/GenBank/DDBJ databases">
        <title>Whole genome sequence for Rhodospirillaceae sp. R148.</title>
        <authorList>
            <person name="Wang G."/>
        </authorList>
    </citation>
    <scope>NUCLEOTIDE SEQUENCE [LARGE SCALE GENOMIC DNA]</scope>
    <source>
        <strain evidence="1 2">R148</strain>
    </source>
</reference>
<dbReference type="Proteomes" id="UP000315252">
    <property type="component" value="Unassembled WGS sequence"/>
</dbReference>
<comment type="caution">
    <text evidence="1">The sequence shown here is derived from an EMBL/GenBank/DDBJ whole genome shotgun (WGS) entry which is preliminary data.</text>
</comment>
<accession>A0A545U0S7</accession>
<evidence type="ECO:0000313" key="1">
    <source>
        <dbReference type="EMBL" id="TQV83072.1"/>
    </source>
</evidence>
<keyword evidence="2" id="KW-1185">Reference proteome</keyword>
<dbReference type="EMBL" id="VHSH01000001">
    <property type="protein sequence ID" value="TQV83072.1"/>
    <property type="molecule type" value="Genomic_DNA"/>
</dbReference>
<organism evidence="1 2">
    <name type="scientific">Denitrobaculum tricleocarpae</name>
    <dbReference type="NCBI Taxonomy" id="2591009"/>
    <lineage>
        <taxon>Bacteria</taxon>
        <taxon>Pseudomonadati</taxon>
        <taxon>Pseudomonadota</taxon>
        <taxon>Alphaproteobacteria</taxon>
        <taxon>Rhodospirillales</taxon>
        <taxon>Rhodospirillaceae</taxon>
        <taxon>Denitrobaculum</taxon>
    </lineage>
</organism>